<dbReference type="AlphaFoldDB" id="A0ABD6EA39"/>
<accession>A0ABD6EA39</accession>
<comment type="caution">
    <text evidence="3">The sequence shown here is derived from an EMBL/GenBank/DDBJ whole genome shotgun (WGS) entry which is preliminary data.</text>
</comment>
<feature type="compositionally biased region" description="Polar residues" evidence="1">
    <location>
        <begin position="1"/>
        <end position="14"/>
    </location>
</feature>
<name>A0ABD6EA39_9BILA</name>
<evidence type="ECO:0000256" key="1">
    <source>
        <dbReference type="SAM" id="MobiDB-lite"/>
    </source>
</evidence>
<protein>
    <recommendedName>
        <fullName evidence="5">Transmembrane protein</fullName>
    </recommendedName>
</protein>
<dbReference type="EMBL" id="JBGFUD010000300">
    <property type="protein sequence ID" value="MFH4974224.1"/>
    <property type="molecule type" value="Genomic_DNA"/>
</dbReference>
<reference evidence="3 4" key="1">
    <citation type="submission" date="2024-08" db="EMBL/GenBank/DDBJ databases">
        <title>Gnathostoma spinigerum genome.</title>
        <authorList>
            <person name="Gonzalez-Bertolin B."/>
            <person name="Monzon S."/>
            <person name="Zaballos A."/>
            <person name="Jimenez P."/>
            <person name="Dekumyoy P."/>
            <person name="Varona S."/>
            <person name="Cuesta I."/>
            <person name="Sumanam S."/>
            <person name="Adisakwattana P."/>
            <person name="Gasser R.B."/>
            <person name="Hernandez-Gonzalez A."/>
            <person name="Young N.D."/>
            <person name="Perteguer M.J."/>
        </authorList>
    </citation>
    <scope>NUCLEOTIDE SEQUENCE [LARGE SCALE GENOMIC DNA]</scope>
    <source>
        <strain evidence="3">AL3</strain>
        <tissue evidence="3">Liver</tissue>
    </source>
</reference>
<gene>
    <name evidence="3" type="ORF">AB6A40_000933</name>
</gene>
<proteinExistence type="predicted"/>
<keyword evidence="2" id="KW-0812">Transmembrane</keyword>
<evidence type="ECO:0008006" key="5">
    <source>
        <dbReference type="Google" id="ProtNLM"/>
    </source>
</evidence>
<dbReference type="Proteomes" id="UP001608902">
    <property type="component" value="Unassembled WGS sequence"/>
</dbReference>
<feature type="region of interest" description="Disordered" evidence="1">
    <location>
        <begin position="1"/>
        <end position="50"/>
    </location>
</feature>
<keyword evidence="2" id="KW-1133">Transmembrane helix</keyword>
<sequence length="94" mass="10328">MSSSSRGTESVQLSEDSEDGTSASESSLEEVVSRRVTEEEPSVVHKKRPSRKIGFKMSPGICFAMIFSLILLALAICGVTYWIIDIMIKRSATK</sequence>
<feature type="transmembrane region" description="Helical" evidence="2">
    <location>
        <begin position="61"/>
        <end position="84"/>
    </location>
</feature>
<evidence type="ECO:0000313" key="4">
    <source>
        <dbReference type="Proteomes" id="UP001608902"/>
    </source>
</evidence>
<organism evidence="3 4">
    <name type="scientific">Gnathostoma spinigerum</name>
    <dbReference type="NCBI Taxonomy" id="75299"/>
    <lineage>
        <taxon>Eukaryota</taxon>
        <taxon>Metazoa</taxon>
        <taxon>Ecdysozoa</taxon>
        <taxon>Nematoda</taxon>
        <taxon>Chromadorea</taxon>
        <taxon>Rhabditida</taxon>
        <taxon>Spirurina</taxon>
        <taxon>Gnathostomatomorpha</taxon>
        <taxon>Gnathostomatoidea</taxon>
        <taxon>Gnathostomatidae</taxon>
        <taxon>Gnathostoma</taxon>
    </lineage>
</organism>
<keyword evidence="4" id="KW-1185">Reference proteome</keyword>
<evidence type="ECO:0000256" key="2">
    <source>
        <dbReference type="SAM" id="Phobius"/>
    </source>
</evidence>
<evidence type="ECO:0000313" key="3">
    <source>
        <dbReference type="EMBL" id="MFH4974224.1"/>
    </source>
</evidence>
<keyword evidence="2" id="KW-0472">Membrane</keyword>